<dbReference type="EMBL" id="JABANM010018746">
    <property type="protein sequence ID" value="KAF4725612.1"/>
    <property type="molecule type" value="Genomic_DNA"/>
</dbReference>
<accession>A0A7J6RZG3</accession>
<dbReference type="GO" id="GO:0046556">
    <property type="term" value="F:alpha-L-arabinofuranosidase activity"/>
    <property type="evidence" value="ECO:0007669"/>
    <property type="project" value="InterPro"/>
</dbReference>
<dbReference type="Gene3D" id="3.90.950.10">
    <property type="match status" value="1"/>
</dbReference>
<dbReference type="Proteomes" id="UP000574390">
    <property type="component" value="Unassembled WGS sequence"/>
</dbReference>
<dbReference type="HAMAP" id="MF_00528">
    <property type="entry name" value="Maf"/>
    <property type="match status" value="1"/>
</dbReference>
<reference evidence="5 6" key="1">
    <citation type="submission" date="2020-04" db="EMBL/GenBank/DDBJ databases">
        <title>Perkinsus olseni comparative genomics.</title>
        <authorList>
            <person name="Bogema D.R."/>
        </authorList>
    </citation>
    <scope>NUCLEOTIDE SEQUENCE [LARGE SCALE GENOMIC DNA]</scope>
    <source>
        <strain evidence="5">ATCC PRA-205</strain>
    </source>
</reference>
<dbReference type="PANTHER" id="PTHR43213">
    <property type="entry name" value="BIFUNCTIONAL DTTP/UTP PYROPHOSPHATASE/METHYLTRANSFERASE PROTEIN-RELATED"/>
    <property type="match status" value="1"/>
</dbReference>
<dbReference type="NCBIfam" id="TIGR00172">
    <property type="entry name" value="maf"/>
    <property type="match status" value="1"/>
</dbReference>
<dbReference type="Gene3D" id="2.80.10.50">
    <property type="match status" value="1"/>
</dbReference>
<dbReference type="CDD" id="cd00555">
    <property type="entry name" value="Maf"/>
    <property type="match status" value="1"/>
</dbReference>
<keyword evidence="2" id="KW-0378">Hydrolase</keyword>
<dbReference type="InterPro" id="IPR007934">
    <property type="entry name" value="AbfB_ABD"/>
</dbReference>
<dbReference type="InterPro" id="IPR003697">
    <property type="entry name" value="Maf-like"/>
</dbReference>
<organism evidence="5 6">
    <name type="scientific">Perkinsus olseni</name>
    <name type="common">Perkinsus atlanticus</name>
    <dbReference type="NCBI Taxonomy" id="32597"/>
    <lineage>
        <taxon>Eukaryota</taxon>
        <taxon>Sar</taxon>
        <taxon>Alveolata</taxon>
        <taxon>Perkinsozoa</taxon>
        <taxon>Perkinsea</taxon>
        <taxon>Perkinsida</taxon>
        <taxon>Perkinsidae</taxon>
        <taxon>Perkinsus</taxon>
    </lineage>
</organism>
<dbReference type="Pfam" id="PF02545">
    <property type="entry name" value="Maf"/>
    <property type="match status" value="1"/>
</dbReference>
<dbReference type="PANTHER" id="PTHR43213:SF5">
    <property type="entry name" value="BIFUNCTIONAL DTTP_UTP PYROPHOSPHATASE_METHYLTRANSFERASE PROTEIN-RELATED"/>
    <property type="match status" value="1"/>
</dbReference>
<sequence length="498" mass="53983">MSALSLLRLVETLNANRFVLASKSPRRLELLKTVTGGRLDAEVVGSTFPEDLDKSALSPAEYVLQTATEKGKEVISRLEPPPSGRFTMVLSADTVVVLHGKILEKPDDHSHAMAMLRALRGKTHEVSTGVCVVCKWADGRSMKRQFTTTTRVTFAANITDEDLQAYVETEEPMGKAGSYGIQGIGGLLACRVDGCYSNVVGLPVHDTAQAIAEILSCDQPPTEFPFQQKLVFFLSCSNVLRLGQPVAARFPLAAPGRQNLPSSARQTNGVARGWRLTSLVKLERTSACVMARTLSNAPTRSDELDASSSSLAVATPARVPSGTTCLLMLEPTDQPGSFVACDSSEGSVSVTTDEGQLASAASKFLLRERVWSSECQDTYVISPVGHPELFLRHSNWKIRCDPAGAGAEFNGDATFRCILAPVREEPSEIEVLTKKLARLVSRRNSCKQKLVALKKQFENAKVLVQSLKKDITATEKELNEAKKRKLDESTSTTASTVL</sequence>
<dbReference type="Pfam" id="PF05270">
    <property type="entry name" value="AbfB"/>
    <property type="match status" value="1"/>
</dbReference>
<dbReference type="InterPro" id="IPR029001">
    <property type="entry name" value="ITPase-like_fam"/>
</dbReference>
<comment type="caution">
    <text evidence="5">The sequence shown here is derived from an EMBL/GenBank/DDBJ whole genome shotgun (WGS) entry which is preliminary data.</text>
</comment>
<dbReference type="GO" id="GO:0046373">
    <property type="term" value="P:L-arabinose metabolic process"/>
    <property type="evidence" value="ECO:0007669"/>
    <property type="project" value="InterPro"/>
</dbReference>
<feature type="region of interest" description="Disordered" evidence="3">
    <location>
        <begin position="479"/>
        <end position="498"/>
    </location>
</feature>
<feature type="domain" description="Alpha-L-arabinofuranosidase B arabinose-binding" evidence="4">
    <location>
        <begin position="335"/>
        <end position="416"/>
    </location>
</feature>
<evidence type="ECO:0000313" key="6">
    <source>
        <dbReference type="Proteomes" id="UP000574390"/>
    </source>
</evidence>
<evidence type="ECO:0000256" key="3">
    <source>
        <dbReference type="SAM" id="MobiDB-lite"/>
    </source>
</evidence>
<proteinExistence type="inferred from homology"/>
<dbReference type="AlphaFoldDB" id="A0A7J6RZG3"/>
<comment type="cofactor">
    <cofactor evidence="1">
        <name>a divalent metal cation</name>
        <dbReference type="ChEBI" id="CHEBI:60240"/>
    </cofactor>
</comment>
<dbReference type="GO" id="GO:0047429">
    <property type="term" value="F:nucleoside triphosphate diphosphatase activity"/>
    <property type="evidence" value="ECO:0007669"/>
    <property type="project" value="InterPro"/>
</dbReference>
<feature type="compositionally biased region" description="Basic and acidic residues" evidence="3">
    <location>
        <begin position="479"/>
        <end position="488"/>
    </location>
</feature>
<evidence type="ECO:0000256" key="2">
    <source>
        <dbReference type="ARBA" id="ARBA00022801"/>
    </source>
</evidence>
<evidence type="ECO:0000313" key="5">
    <source>
        <dbReference type="EMBL" id="KAF4725612.1"/>
    </source>
</evidence>
<dbReference type="InterPro" id="IPR036195">
    <property type="entry name" value="AbfB_ABD_sf"/>
</dbReference>
<dbReference type="SUPFAM" id="SSF110221">
    <property type="entry name" value="AbfB domain"/>
    <property type="match status" value="1"/>
</dbReference>
<evidence type="ECO:0000256" key="1">
    <source>
        <dbReference type="ARBA" id="ARBA00001968"/>
    </source>
</evidence>
<name>A0A7J6RZG3_PEROL</name>
<protein>
    <recommendedName>
        <fullName evidence="4">Alpha-L-arabinofuranosidase B arabinose-binding domain-containing protein</fullName>
    </recommendedName>
</protein>
<gene>
    <name evidence="5" type="ORF">FOZ62_020838</name>
</gene>
<feature type="compositionally biased region" description="Polar residues" evidence="3">
    <location>
        <begin position="489"/>
        <end position="498"/>
    </location>
</feature>
<evidence type="ECO:0000259" key="4">
    <source>
        <dbReference type="Pfam" id="PF05270"/>
    </source>
</evidence>
<dbReference type="SUPFAM" id="SSF52972">
    <property type="entry name" value="ITPase-like"/>
    <property type="match status" value="1"/>
</dbReference>